<dbReference type="Gene3D" id="1.10.357.10">
    <property type="entry name" value="Tetracycline Repressor, domain 2"/>
    <property type="match status" value="1"/>
</dbReference>
<keyword evidence="1" id="KW-0678">Repressor</keyword>
<dbReference type="SUPFAM" id="SSF46689">
    <property type="entry name" value="Homeodomain-like"/>
    <property type="match status" value="1"/>
</dbReference>
<evidence type="ECO:0000313" key="8">
    <source>
        <dbReference type="Proteomes" id="UP001220530"/>
    </source>
</evidence>
<sequence length="208" mass="23776">MTLTTAPTRRESTDERRLAIAQAARALIVEKGFEGLRTRDIAERVGINIATLHYHVPTKKALVQLVAHTIEQDFRAQEKRRPRARRSPRDRLRFEFEDQRDTMTNNPDLVIVMSELAQRARRDPAVAQVMQPLYNFWIRQLVEIVTAGRDDGSFRPDVDPMAAAQIIAGALGNLWRQLDDSPRIFDSITRELERSLLRPAIANKDTAP</sequence>
<keyword evidence="3 5" id="KW-0238">DNA-binding</keyword>
<feature type="DNA-binding region" description="H-T-H motif" evidence="5">
    <location>
        <begin position="37"/>
        <end position="56"/>
    </location>
</feature>
<keyword evidence="4" id="KW-0804">Transcription</keyword>
<dbReference type="SUPFAM" id="SSF48498">
    <property type="entry name" value="Tetracyclin repressor-like, C-terminal domain"/>
    <property type="match status" value="1"/>
</dbReference>
<dbReference type="PANTHER" id="PTHR30055">
    <property type="entry name" value="HTH-TYPE TRANSCRIPTIONAL REGULATOR RUTR"/>
    <property type="match status" value="1"/>
</dbReference>
<protein>
    <submittedName>
        <fullName evidence="7">TetR/AcrR family transcriptional regulator</fullName>
    </submittedName>
</protein>
<dbReference type="EMBL" id="CP118246">
    <property type="protein sequence ID" value="WDR02302.1"/>
    <property type="molecule type" value="Genomic_DNA"/>
</dbReference>
<feature type="domain" description="HTH tetR-type" evidence="6">
    <location>
        <begin position="14"/>
        <end position="74"/>
    </location>
</feature>
<evidence type="ECO:0000256" key="1">
    <source>
        <dbReference type="ARBA" id="ARBA00022491"/>
    </source>
</evidence>
<name>A0ABY7YM68_9HYPH</name>
<dbReference type="Pfam" id="PF00440">
    <property type="entry name" value="TetR_N"/>
    <property type="match status" value="1"/>
</dbReference>
<dbReference type="InterPro" id="IPR036271">
    <property type="entry name" value="Tet_transcr_reg_TetR-rel_C_sf"/>
</dbReference>
<dbReference type="InterPro" id="IPR001647">
    <property type="entry name" value="HTH_TetR"/>
</dbReference>
<dbReference type="Pfam" id="PF13977">
    <property type="entry name" value="TetR_C_6"/>
    <property type="match status" value="1"/>
</dbReference>
<dbReference type="InterPro" id="IPR009057">
    <property type="entry name" value="Homeodomain-like_sf"/>
</dbReference>
<evidence type="ECO:0000256" key="4">
    <source>
        <dbReference type="ARBA" id="ARBA00023163"/>
    </source>
</evidence>
<gene>
    <name evidence="7" type="ORF">PSQ19_16980</name>
</gene>
<organism evidence="7 8">
    <name type="scientific">Devosia algicola</name>
    <dbReference type="NCBI Taxonomy" id="3026418"/>
    <lineage>
        <taxon>Bacteria</taxon>
        <taxon>Pseudomonadati</taxon>
        <taxon>Pseudomonadota</taxon>
        <taxon>Alphaproteobacteria</taxon>
        <taxon>Hyphomicrobiales</taxon>
        <taxon>Devosiaceae</taxon>
        <taxon>Devosia</taxon>
    </lineage>
</organism>
<evidence type="ECO:0000256" key="3">
    <source>
        <dbReference type="ARBA" id="ARBA00023125"/>
    </source>
</evidence>
<dbReference type="InterPro" id="IPR039538">
    <property type="entry name" value="BetI_C"/>
</dbReference>
<keyword evidence="2" id="KW-0805">Transcription regulation</keyword>
<evidence type="ECO:0000259" key="6">
    <source>
        <dbReference type="PROSITE" id="PS50977"/>
    </source>
</evidence>
<dbReference type="PRINTS" id="PR00455">
    <property type="entry name" value="HTHTETR"/>
</dbReference>
<proteinExistence type="predicted"/>
<evidence type="ECO:0000313" key="7">
    <source>
        <dbReference type="EMBL" id="WDR02302.1"/>
    </source>
</evidence>
<evidence type="ECO:0000256" key="2">
    <source>
        <dbReference type="ARBA" id="ARBA00023015"/>
    </source>
</evidence>
<dbReference type="Proteomes" id="UP001220530">
    <property type="component" value="Chromosome"/>
</dbReference>
<dbReference type="PROSITE" id="PS50977">
    <property type="entry name" value="HTH_TETR_2"/>
    <property type="match status" value="1"/>
</dbReference>
<dbReference type="RefSeq" id="WP_282218707.1">
    <property type="nucleotide sequence ID" value="NZ_CP118246.1"/>
</dbReference>
<dbReference type="PANTHER" id="PTHR30055:SF234">
    <property type="entry name" value="HTH-TYPE TRANSCRIPTIONAL REGULATOR BETI"/>
    <property type="match status" value="1"/>
</dbReference>
<keyword evidence="8" id="KW-1185">Reference proteome</keyword>
<evidence type="ECO:0000256" key="5">
    <source>
        <dbReference type="PROSITE-ProRule" id="PRU00335"/>
    </source>
</evidence>
<dbReference type="InterPro" id="IPR050109">
    <property type="entry name" value="HTH-type_TetR-like_transc_reg"/>
</dbReference>
<reference evidence="7 8" key="1">
    <citation type="submission" date="2023-02" db="EMBL/GenBank/DDBJ databases">
        <title>Devosia algicola sp. nov., isolated from the phycosphere of marine algae.</title>
        <authorList>
            <person name="Kim J.M."/>
            <person name="Lee J.K."/>
            <person name="Choi B.J."/>
            <person name="Bayburt H."/>
            <person name="Jeon C.O."/>
        </authorList>
    </citation>
    <scope>NUCLEOTIDE SEQUENCE [LARGE SCALE GENOMIC DNA]</scope>
    <source>
        <strain evidence="7 8">G20-9</strain>
    </source>
</reference>
<accession>A0ABY7YM68</accession>